<reference evidence="1 2" key="1">
    <citation type="submission" date="2017-01" db="EMBL/GenBank/DDBJ databases">
        <title>The cable genome- insights into the physiology and evolution of filamentous bacteria capable of sulfide oxidation via long distance electron transfer.</title>
        <authorList>
            <person name="Schreiber L."/>
            <person name="Bjerg J.T."/>
            <person name="Boggild A."/>
            <person name="Van De Vossenberg J."/>
            <person name="Meysman F."/>
            <person name="Nielsen L.P."/>
            <person name="Schramm A."/>
            <person name="Kjeldsen K.U."/>
        </authorList>
    </citation>
    <scope>NUCLEOTIDE SEQUENCE [LARGE SCALE GENOMIC DNA]</scope>
    <source>
        <strain evidence="1">A1</strain>
    </source>
</reference>
<dbReference type="EMBL" id="MTKP01000432">
    <property type="protein sequence ID" value="RWX43545.1"/>
    <property type="molecule type" value="Genomic_DNA"/>
</dbReference>
<dbReference type="Proteomes" id="UP000288086">
    <property type="component" value="Unassembled WGS sequence"/>
</dbReference>
<sequence length="88" mass="10447">MKIISMSELYLMSESVDTIKKMFYRIVNFYVETERPLIIITGYVQLTMNKKDSDQVKEALDILERHQFGFIRITGSLLEDFSLFSRRD</sequence>
<organism evidence="1 2">
    <name type="scientific">Candidatus Electrothrix communis</name>
    <dbReference type="NCBI Taxonomy" id="1859133"/>
    <lineage>
        <taxon>Bacteria</taxon>
        <taxon>Pseudomonadati</taxon>
        <taxon>Thermodesulfobacteriota</taxon>
        <taxon>Desulfobulbia</taxon>
        <taxon>Desulfobulbales</taxon>
        <taxon>Desulfobulbaceae</taxon>
        <taxon>Candidatus Electrothrix</taxon>
    </lineage>
</organism>
<proteinExistence type="predicted"/>
<evidence type="ECO:0000313" key="2">
    <source>
        <dbReference type="Proteomes" id="UP000288086"/>
    </source>
</evidence>
<keyword evidence="2" id="KW-1185">Reference proteome</keyword>
<evidence type="ECO:0000313" key="1">
    <source>
        <dbReference type="EMBL" id="RWX43545.1"/>
    </source>
</evidence>
<protein>
    <submittedName>
        <fullName evidence="1">Uncharacterized protein</fullName>
    </submittedName>
</protein>
<gene>
    <name evidence="1" type="ORF">VT98_14321</name>
</gene>
<dbReference type="AlphaFoldDB" id="A0A3S3RMW4"/>
<accession>A0A3S3RMW4</accession>
<name>A0A3S3RMW4_9BACT</name>
<comment type="caution">
    <text evidence="1">The sequence shown here is derived from an EMBL/GenBank/DDBJ whole genome shotgun (WGS) entry which is preliminary data.</text>
</comment>